<name>A0AAE6YYN0_9GAMM</name>
<accession>A0AAE6YYN0</accession>
<dbReference type="AlphaFoldDB" id="A0AAE6YYN0"/>
<dbReference type="EMBL" id="CP033622">
    <property type="protein sequence ID" value="QIZ51026.1"/>
    <property type="molecule type" value="Genomic_DNA"/>
</dbReference>
<evidence type="ECO:0000313" key="2">
    <source>
        <dbReference type="Proteomes" id="UP000500801"/>
    </source>
</evidence>
<protein>
    <submittedName>
        <fullName evidence="1">Uncharacterized protein</fullName>
    </submittedName>
</protein>
<proteinExistence type="predicted"/>
<evidence type="ECO:0000313" key="1">
    <source>
        <dbReference type="EMBL" id="QIZ51026.1"/>
    </source>
</evidence>
<sequence>MAQWAVSDNRIGGGRVDASTGLSPFDRVITFGFNGGENSIKQLENAVLSSGATPDADRNLDR</sequence>
<organism evidence="1 2">
    <name type="scientific">Dickeya zeae</name>
    <dbReference type="NCBI Taxonomy" id="204042"/>
    <lineage>
        <taxon>Bacteria</taxon>
        <taxon>Pseudomonadati</taxon>
        <taxon>Pseudomonadota</taxon>
        <taxon>Gammaproteobacteria</taxon>
        <taxon>Enterobacterales</taxon>
        <taxon>Pectobacteriaceae</taxon>
        <taxon>Dickeya</taxon>
    </lineage>
</organism>
<gene>
    <name evidence="1" type="ORF">DWG24_09710</name>
</gene>
<reference evidence="1 2" key="1">
    <citation type="submission" date="2018-11" db="EMBL/GenBank/DDBJ databases">
        <title>Complete genome sequence of Dickeya zeae strain CE1 infecting Canna edulis Ker-Gawl. in China.</title>
        <authorList>
            <person name="Zhang J."/>
            <person name="Lin B."/>
            <person name="Shen H."/>
            <person name="Jiang S."/>
            <person name="Pu X."/>
            <person name="Sun D."/>
        </authorList>
    </citation>
    <scope>NUCLEOTIDE SEQUENCE [LARGE SCALE GENOMIC DNA]</scope>
    <source>
        <strain evidence="1 2">CE1</strain>
    </source>
</reference>
<dbReference type="Proteomes" id="UP000500801">
    <property type="component" value="Chromosome"/>
</dbReference>